<dbReference type="Proteomes" id="UP000030745">
    <property type="component" value="Unassembled WGS sequence"/>
</dbReference>
<evidence type="ECO:0000313" key="3">
    <source>
        <dbReference type="EMBL" id="KDO27344.1"/>
    </source>
</evidence>
<feature type="domain" description="SANT and BTB" evidence="2">
    <location>
        <begin position="40"/>
        <end position="138"/>
    </location>
</feature>
<name>A0A067C9A0_SAPPC</name>
<feature type="region of interest" description="Disordered" evidence="1">
    <location>
        <begin position="1"/>
        <end position="31"/>
    </location>
</feature>
<proteinExistence type="predicted"/>
<dbReference type="OrthoDB" id="550012at2759"/>
<dbReference type="InterPro" id="IPR045902">
    <property type="entry name" value="SANBR-like"/>
</dbReference>
<dbReference type="Pfam" id="PF11822">
    <property type="entry name" value="BTB_SANBR"/>
    <property type="match status" value="1"/>
</dbReference>
<reference evidence="3 4" key="1">
    <citation type="journal article" date="2013" name="PLoS Genet.">
        <title>Distinctive expansion of potential virulence genes in the genome of the oomycete fish pathogen Saprolegnia parasitica.</title>
        <authorList>
            <person name="Jiang R.H."/>
            <person name="de Bruijn I."/>
            <person name="Haas B.J."/>
            <person name="Belmonte R."/>
            <person name="Lobach L."/>
            <person name="Christie J."/>
            <person name="van den Ackerveken G."/>
            <person name="Bottin A."/>
            <person name="Bulone V."/>
            <person name="Diaz-Moreno S.M."/>
            <person name="Dumas B."/>
            <person name="Fan L."/>
            <person name="Gaulin E."/>
            <person name="Govers F."/>
            <person name="Grenville-Briggs L.J."/>
            <person name="Horner N.R."/>
            <person name="Levin J.Z."/>
            <person name="Mammella M."/>
            <person name="Meijer H.J."/>
            <person name="Morris P."/>
            <person name="Nusbaum C."/>
            <person name="Oome S."/>
            <person name="Phillips A.J."/>
            <person name="van Rooyen D."/>
            <person name="Rzeszutek E."/>
            <person name="Saraiva M."/>
            <person name="Secombes C.J."/>
            <person name="Seidl M.F."/>
            <person name="Snel B."/>
            <person name="Stassen J.H."/>
            <person name="Sykes S."/>
            <person name="Tripathy S."/>
            <person name="van den Berg H."/>
            <person name="Vega-Arreguin J.C."/>
            <person name="Wawra S."/>
            <person name="Young S.K."/>
            <person name="Zeng Q."/>
            <person name="Dieguez-Uribeondo J."/>
            <person name="Russ C."/>
            <person name="Tyler B.M."/>
            <person name="van West P."/>
        </authorList>
    </citation>
    <scope>NUCLEOTIDE SEQUENCE [LARGE SCALE GENOMIC DNA]</scope>
    <source>
        <strain evidence="3 4">CBS 223.65</strain>
    </source>
</reference>
<dbReference type="KEGG" id="spar:SPRG_06932"/>
<evidence type="ECO:0000256" key="1">
    <source>
        <dbReference type="SAM" id="MobiDB-lite"/>
    </source>
</evidence>
<feature type="compositionally biased region" description="Basic and acidic residues" evidence="1">
    <location>
        <begin position="17"/>
        <end position="31"/>
    </location>
</feature>
<protein>
    <recommendedName>
        <fullName evidence="2">SANT and BTB domain-containing protein</fullName>
    </recommendedName>
</protein>
<dbReference type="RefSeq" id="XP_012201788.1">
    <property type="nucleotide sequence ID" value="XM_012346398.1"/>
</dbReference>
<dbReference type="InterPro" id="IPR011333">
    <property type="entry name" value="SKP1/BTB/POZ_sf"/>
</dbReference>
<accession>A0A067C9A0</accession>
<keyword evidence="4" id="KW-1185">Reference proteome</keyword>
<evidence type="ECO:0000259" key="2">
    <source>
        <dbReference type="Pfam" id="PF11822"/>
    </source>
</evidence>
<gene>
    <name evidence="3" type="ORF">SPRG_06932</name>
</gene>
<dbReference type="InterPro" id="IPR021777">
    <property type="entry name" value="SANBR_BTB"/>
</dbReference>
<dbReference type="VEuPathDB" id="FungiDB:SPRG_06932"/>
<dbReference type="GeneID" id="24129246"/>
<dbReference type="EMBL" id="KK583217">
    <property type="protein sequence ID" value="KDO27344.1"/>
    <property type="molecule type" value="Genomic_DNA"/>
</dbReference>
<sequence>MQRKGSMRPPPRTIRGSVDEKAPTLEASDKKPRKVRDETIVIHVCDEFRKVNRDFTCNKALLLENMRYFSAYLSDAGSNEDIDISVHCDVGIFEWLYNYVHAANGVGTSPLTKLGVENVTPILISSDFLQMDYLVNECTSFIGTHLESVVDMPGDLLCVSEAILDAIALKCSLEQLDMIEPRKEKLCYKLYTKRIGHLLGHLKQLETSLNQCAACGVIYYSGHISVLHCRDAIPTIGAFGQVLSRHAPRGDWKVDPWLKALAASPKTTYWKLWGALQCFYCVECHTFFTGSEFKECVHHPPSPPPASTSVSSGLEASTHHACCGAPRFAADARATRGCTYRDHVLGRPYQVREFYAPESNLSRLHELAVTHGDLIARDKPSVPPVSTALSAGTPAGVAVHDMLRPSVVARKTTLANVEVPSDLIKSLKSNSADLSTPQTRKQWKIDLLQEKDRIRVQLLSSTLTKMRTEYRAAFR</sequence>
<organism evidence="3 4">
    <name type="scientific">Saprolegnia parasitica (strain CBS 223.65)</name>
    <dbReference type="NCBI Taxonomy" id="695850"/>
    <lineage>
        <taxon>Eukaryota</taxon>
        <taxon>Sar</taxon>
        <taxon>Stramenopiles</taxon>
        <taxon>Oomycota</taxon>
        <taxon>Saprolegniomycetes</taxon>
        <taxon>Saprolegniales</taxon>
        <taxon>Saprolegniaceae</taxon>
        <taxon>Saprolegnia</taxon>
    </lineage>
</organism>
<dbReference type="PANTHER" id="PTHR20946:SF0">
    <property type="entry name" value="SANT AND BTB DOMAIN REGULATOR OF CLASS SWITCH RECOMBINATION"/>
    <property type="match status" value="1"/>
</dbReference>
<dbReference type="Gene3D" id="3.30.710.10">
    <property type="entry name" value="Potassium Channel Kv1.1, Chain A"/>
    <property type="match status" value="1"/>
</dbReference>
<evidence type="ECO:0000313" key="4">
    <source>
        <dbReference type="Proteomes" id="UP000030745"/>
    </source>
</evidence>
<dbReference type="AlphaFoldDB" id="A0A067C9A0"/>
<dbReference type="PANTHER" id="PTHR20946">
    <property type="entry name" value="SANT AND BTB DOMAIN REGULATOR OF CLASS SWITCH RECOMBINATION"/>
    <property type="match status" value="1"/>
</dbReference>
<dbReference type="SUPFAM" id="SSF54695">
    <property type="entry name" value="POZ domain"/>
    <property type="match status" value="1"/>
</dbReference>